<dbReference type="KEGG" id="goy:GLS_c25090"/>
<evidence type="ECO:0000256" key="5">
    <source>
        <dbReference type="ARBA" id="ARBA00022989"/>
    </source>
</evidence>
<dbReference type="GO" id="GO:0140359">
    <property type="term" value="F:ABC-type transporter activity"/>
    <property type="evidence" value="ECO:0007669"/>
    <property type="project" value="InterPro"/>
</dbReference>
<keyword evidence="2 7" id="KW-0812">Transmembrane</keyword>
<dbReference type="HOGENOM" id="CLU_000604_84_9_5"/>
<dbReference type="PANTHER" id="PTHR24221:SF261">
    <property type="entry name" value="GLUTATHIONE_L-CYSTEINE TRANSPORT SYSTEM ATP-BINDING_PERMEASE PROTEIN CYDD"/>
    <property type="match status" value="1"/>
</dbReference>
<dbReference type="SMART" id="SM00382">
    <property type="entry name" value="AAA"/>
    <property type="match status" value="1"/>
</dbReference>
<dbReference type="Gene3D" id="1.20.1560.10">
    <property type="entry name" value="ABC transporter type 1, transmembrane domain"/>
    <property type="match status" value="1"/>
</dbReference>
<dbReference type="NCBIfam" id="TIGR02857">
    <property type="entry name" value="CydD"/>
    <property type="match status" value="1"/>
</dbReference>
<evidence type="ECO:0000313" key="11">
    <source>
        <dbReference type="Proteomes" id="UP000031656"/>
    </source>
</evidence>
<dbReference type="PROSITE" id="PS50893">
    <property type="entry name" value="ABC_TRANSPORTER_2"/>
    <property type="match status" value="1"/>
</dbReference>
<dbReference type="Pfam" id="PF00664">
    <property type="entry name" value="ABC_membrane"/>
    <property type="match status" value="1"/>
</dbReference>
<dbReference type="PROSITE" id="PS50929">
    <property type="entry name" value="ABC_TM1F"/>
    <property type="match status" value="1"/>
</dbReference>
<feature type="transmembrane region" description="Helical" evidence="7">
    <location>
        <begin position="242"/>
        <end position="263"/>
    </location>
</feature>
<reference evidence="10 11" key="1">
    <citation type="journal article" date="2015" name="Appl. Microbiol. Biotechnol.">
        <title>The consequence of an additional NADH dehydrogenase paralog on the growth of Gluconobacter oxydans DSM3504.</title>
        <authorList>
            <person name="Kostner D."/>
            <person name="Luchterhand B."/>
            <person name="Junker A."/>
            <person name="Volland S."/>
            <person name="Daniel R."/>
            <person name="Buchs J."/>
            <person name="Liebl W."/>
            <person name="Ehrenreich A."/>
        </authorList>
    </citation>
    <scope>NUCLEOTIDE SEQUENCE [LARGE SCALE GENOMIC DNA]</scope>
    <source>
        <strain evidence="10">DSM 3504</strain>
    </source>
</reference>
<feature type="domain" description="ABC transporter" evidence="8">
    <location>
        <begin position="340"/>
        <end position="560"/>
    </location>
</feature>
<evidence type="ECO:0000256" key="7">
    <source>
        <dbReference type="SAM" id="Phobius"/>
    </source>
</evidence>
<keyword evidence="6 7" id="KW-0472">Membrane</keyword>
<dbReference type="RefSeq" id="WP_041112499.1">
    <property type="nucleotide sequence ID" value="NZ_CP004373.1"/>
</dbReference>
<organism evidence="10 11">
    <name type="scientific">Gluconobacter oxydans DSM 3504</name>
    <dbReference type="NCBI Taxonomy" id="1288313"/>
    <lineage>
        <taxon>Bacteria</taxon>
        <taxon>Pseudomonadati</taxon>
        <taxon>Pseudomonadota</taxon>
        <taxon>Alphaproteobacteria</taxon>
        <taxon>Acetobacterales</taxon>
        <taxon>Acetobacteraceae</taxon>
        <taxon>Gluconobacter</taxon>
    </lineage>
</organism>
<dbReference type="InterPro" id="IPR011527">
    <property type="entry name" value="ABC1_TM_dom"/>
</dbReference>
<dbReference type="InterPro" id="IPR014216">
    <property type="entry name" value="ABC_transptr_CydD"/>
</dbReference>
<dbReference type="PANTHER" id="PTHR24221">
    <property type="entry name" value="ATP-BINDING CASSETTE SUB-FAMILY B"/>
    <property type="match status" value="1"/>
</dbReference>
<dbReference type="PROSITE" id="PS00211">
    <property type="entry name" value="ABC_TRANSPORTER_1"/>
    <property type="match status" value="1"/>
</dbReference>
<dbReference type="InterPro" id="IPR027417">
    <property type="entry name" value="P-loop_NTPase"/>
</dbReference>
<feature type="transmembrane region" description="Helical" evidence="7">
    <location>
        <begin position="137"/>
        <end position="157"/>
    </location>
</feature>
<name>A0A067Z8E9_GLUOY</name>
<gene>
    <name evidence="10" type="primary">cydD</name>
    <name evidence="10" type="ORF">GLS_c25090</name>
</gene>
<dbReference type="GO" id="GO:0034040">
    <property type="term" value="F:ATPase-coupled lipid transmembrane transporter activity"/>
    <property type="evidence" value="ECO:0007669"/>
    <property type="project" value="TreeGrafter"/>
</dbReference>
<dbReference type="InterPro" id="IPR017871">
    <property type="entry name" value="ABC_transporter-like_CS"/>
</dbReference>
<proteinExistence type="predicted"/>
<evidence type="ECO:0000313" key="10">
    <source>
        <dbReference type="EMBL" id="AHK72375.1"/>
    </source>
</evidence>
<protein>
    <submittedName>
        <fullName evidence="10">Thiol reductant ABC exporter ATP-binding/permease protein CydD</fullName>
    </submittedName>
</protein>
<evidence type="ECO:0000256" key="3">
    <source>
        <dbReference type="ARBA" id="ARBA00022741"/>
    </source>
</evidence>
<evidence type="ECO:0000256" key="1">
    <source>
        <dbReference type="ARBA" id="ARBA00004651"/>
    </source>
</evidence>
<dbReference type="EMBL" id="CP004373">
    <property type="protein sequence ID" value="AHK72375.1"/>
    <property type="molecule type" value="Genomic_DNA"/>
</dbReference>
<evidence type="ECO:0000256" key="2">
    <source>
        <dbReference type="ARBA" id="ARBA00022692"/>
    </source>
</evidence>
<evidence type="ECO:0000256" key="6">
    <source>
        <dbReference type="ARBA" id="ARBA00023136"/>
    </source>
</evidence>
<dbReference type="InterPro" id="IPR003439">
    <property type="entry name" value="ABC_transporter-like_ATP-bd"/>
</dbReference>
<evidence type="ECO:0000259" key="9">
    <source>
        <dbReference type="PROSITE" id="PS50929"/>
    </source>
</evidence>
<dbReference type="InterPro" id="IPR039421">
    <property type="entry name" value="Type_1_exporter"/>
</dbReference>
<dbReference type="Pfam" id="PF00005">
    <property type="entry name" value="ABC_tran"/>
    <property type="match status" value="1"/>
</dbReference>
<dbReference type="SUPFAM" id="SSF90123">
    <property type="entry name" value="ABC transporter transmembrane region"/>
    <property type="match status" value="1"/>
</dbReference>
<keyword evidence="4 10" id="KW-0067">ATP-binding</keyword>
<keyword evidence="5 7" id="KW-1133">Transmembrane helix</keyword>
<evidence type="ECO:0000256" key="4">
    <source>
        <dbReference type="ARBA" id="ARBA00022840"/>
    </source>
</evidence>
<dbReference type="AlphaFoldDB" id="A0A067Z8E9"/>
<dbReference type="CDD" id="cd18584">
    <property type="entry name" value="ABC_6TM_AarD_CydD"/>
    <property type="match status" value="1"/>
</dbReference>
<dbReference type="InterPro" id="IPR003593">
    <property type="entry name" value="AAA+_ATPase"/>
</dbReference>
<dbReference type="CDD" id="cd03228">
    <property type="entry name" value="ABCC_MRP_Like"/>
    <property type="match status" value="1"/>
</dbReference>
<feature type="transmembrane region" description="Helical" evidence="7">
    <location>
        <begin position="163"/>
        <end position="187"/>
    </location>
</feature>
<feature type="transmembrane region" description="Helical" evidence="7">
    <location>
        <begin position="59"/>
        <end position="76"/>
    </location>
</feature>
<accession>A0A067Z8E9</accession>
<dbReference type="GeneID" id="56906734"/>
<dbReference type="GO" id="GO:0016887">
    <property type="term" value="F:ATP hydrolysis activity"/>
    <property type="evidence" value="ECO:0007669"/>
    <property type="project" value="InterPro"/>
</dbReference>
<feature type="domain" description="ABC transmembrane type-1" evidence="9">
    <location>
        <begin position="25"/>
        <end position="307"/>
    </location>
</feature>
<dbReference type="GO" id="GO:0042883">
    <property type="term" value="P:cysteine transport"/>
    <property type="evidence" value="ECO:0007669"/>
    <property type="project" value="InterPro"/>
</dbReference>
<comment type="subcellular location">
    <subcellularLocation>
        <location evidence="1">Cell membrane</location>
        <topology evidence="1">Multi-pass membrane protein</topology>
    </subcellularLocation>
</comment>
<dbReference type="GO" id="GO:0005524">
    <property type="term" value="F:ATP binding"/>
    <property type="evidence" value="ECO:0007669"/>
    <property type="project" value="UniProtKB-KW"/>
</dbReference>
<dbReference type="Gene3D" id="3.40.50.300">
    <property type="entry name" value="P-loop containing nucleotide triphosphate hydrolases"/>
    <property type="match status" value="1"/>
</dbReference>
<keyword evidence="3" id="KW-0547">Nucleotide-binding</keyword>
<evidence type="ECO:0000259" key="8">
    <source>
        <dbReference type="PROSITE" id="PS50893"/>
    </source>
</evidence>
<sequence>MKADKTIAKAWVKAQGRASRSRTSVVVVLGLLSTLLGLLQAWALARTLASVLTRDTDSTGPVIGVFLLACVLRVLLSTIQDMTAASAGIHARRRLRREVLDRIIGEGPALLRRHHSAAIAATLVDRIEALDGYFARWLPAASLWLVSQWLVVIALYVENHQAGLILAACCAMLPIFQAVFGIATAVASRKQFLAMNRLQTRFLDRVKGIATIVLSGGTDRETQALAKSADDLRQRTMKVLRIAFLASATTDVAMVAALVLIVVTQAHTLMGHPSDAVLTRALYAVLLVPEAFASFRALSAAYQDRAHATAAAEAMHELAPLTERTAAGPDVVQAKGGISVTAEHVSFAWDEQRGTVIHDVSFALPAGATLILEGASGAGKSTLLELLLGFVSPSQGRILFEGQDMQSLSPRQISSLISWIGQKPVLFAGTIRENILFARPDASAEDLNRAVSAAAVDQYLSSLPDGLETRIGEGGFGLSGGQAQRIAIARAYLKDAPLLLLDEPTSHLDPKTEAEILVSLKDLAKGRTVILCSHSAQARQFQGRHLVLDAGRAIAFTGEAA</sequence>
<dbReference type="SUPFAM" id="SSF52540">
    <property type="entry name" value="P-loop containing nucleoside triphosphate hydrolases"/>
    <property type="match status" value="1"/>
</dbReference>
<dbReference type="Proteomes" id="UP000031656">
    <property type="component" value="Chromosome"/>
</dbReference>
<dbReference type="GO" id="GO:0005886">
    <property type="term" value="C:plasma membrane"/>
    <property type="evidence" value="ECO:0007669"/>
    <property type="project" value="UniProtKB-SubCell"/>
</dbReference>
<dbReference type="InterPro" id="IPR036640">
    <property type="entry name" value="ABC1_TM_sf"/>
</dbReference>